<feature type="domain" description="C2H2-type" evidence="9">
    <location>
        <begin position="258"/>
        <end position="287"/>
    </location>
</feature>
<evidence type="ECO:0000256" key="4">
    <source>
        <dbReference type="ARBA" id="ARBA00022771"/>
    </source>
</evidence>
<dbReference type="FunFam" id="3.30.160.60:FF:000397">
    <property type="entry name" value="Metal regulatory transcription factor 1"/>
    <property type="match status" value="1"/>
</dbReference>
<dbReference type="AlphaFoldDB" id="A0AAD9NPS2"/>
<dbReference type="GO" id="GO:0005634">
    <property type="term" value="C:nucleus"/>
    <property type="evidence" value="ECO:0007669"/>
    <property type="project" value="UniProtKB-SubCell"/>
</dbReference>
<dbReference type="InterPro" id="IPR036236">
    <property type="entry name" value="Znf_C2H2_sf"/>
</dbReference>
<feature type="domain" description="C2H2-type" evidence="9">
    <location>
        <begin position="228"/>
        <end position="257"/>
    </location>
</feature>
<dbReference type="InterPro" id="IPR051061">
    <property type="entry name" value="Zinc_finger_trans_reg"/>
</dbReference>
<comment type="subcellular location">
    <subcellularLocation>
        <location evidence="1">Nucleus</location>
    </subcellularLocation>
</comment>
<evidence type="ECO:0000313" key="11">
    <source>
        <dbReference type="Proteomes" id="UP001209878"/>
    </source>
</evidence>
<organism evidence="10 11">
    <name type="scientific">Ridgeia piscesae</name>
    <name type="common">Tubeworm</name>
    <dbReference type="NCBI Taxonomy" id="27915"/>
    <lineage>
        <taxon>Eukaryota</taxon>
        <taxon>Metazoa</taxon>
        <taxon>Spiralia</taxon>
        <taxon>Lophotrochozoa</taxon>
        <taxon>Annelida</taxon>
        <taxon>Polychaeta</taxon>
        <taxon>Sedentaria</taxon>
        <taxon>Canalipalpata</taxon>
        <taxon>Sabellida</taxon>
        <taxon>Siboglinidae</taxon>
        <taxon>Ridgeia</taxon>
    </lineage>
</organism>
<comment type="caution">
    <text evidence="10">The sequence shown here is derived from an EMBL/GenBank/DDBJ whole genome shotgun (WGS) entry which is preliminary data.</text>
</comment>
<protein>
    <recommendedName>
        <fullName evidence="9">C2H2-type domain-containing protein</fullName>
    </recommendedName>
</protein>
<proteinExistence type="predicted"/>
<dbReference type="FunFam" id="3.30.160.60:FF:000125">
    <property type="entry name" value="Putative zinc finger protein 143"/>
    <property type="match status" value="2"/>
</dbReference>
<dbReference type="SMART" id="SM00355">
    <property type="entry name" value="ZnF_C2H2"/>
    <property type="match status" value="6"/>
</dbReference>
<feature type="region of interest" description="Disordered" evidence="8">
    <location>
        <begin position="277"/>
        <end position="313"/>
    </location>
</feature>
<evidence type="ECO:0000256" key="8">
    <source>
        <dbReference type="SAM" id="MobiDB-lite"/>
    </source>
</evidence>
<dbReference type="PANTHER" id="PTHR46179">
    <property type="entry name" value="ZINC FINGER PROTEIN"/>
    <property type="match status" value="1"/>
</dbReference>
<reference evidence="10" key="1">
    <citation type="journal article" date="2023" name="Mol. Biol. Evol.">
        <title>Third-Generation Sequencing Reveals the Adaptive Role of the Epigenome in Three Deep-Sea Polychaetes.</title>
        <authorList>
            <person name="Perez M."/>
            <person name="Aroh O."/>
            <person name="Sun Y."/>
            <person name="Lan Y."/>
            <person name="Juniper S.K."/>
            <person name="Young C.R."/>
            <person name="Angers B."/>
            <person name="Qian P.Y."/>
        </authorList>
    </citation>
    <scope>NUCLEOTIDE SEQUENCE</scope>
    <source>
        <strain evidence="10">R07B-5</strain>
    </source>
</reference>
<dbReference type="Pfam" id="PF00096">
    <property type="entry name" value="zf-C2H2"/>
    <property type="match status" value="4"/>
</dbReference>
<dbReference type="PROSITE" id="PS50157">
    <property type="entry name" value="ZINC_FINGER_C2H2_2"/>
    <property type="match status" value="6"/>
</dbReference>
<accession>A0AAD9NPS2</accession>
<keyword evidence="4 7" id="KW-0863">Zinc-finger</keyword>
<sequence length="659" mass="71749">MKPVEEQHLRPNGNSADPLRFKLTTHGNDEYSAVEMEDENPPNVNQTTDEDIYSHRNENAGYIQHEITENQIKMQIDPGDRPMPSNPSHATVMIARHSADGEYMHVTRYRCEYEGCQRTYSTSGNLRTHEKTHKGEYTFVCKEPACGKAFLTSYSLKIHIRVHTKEKPFECDMMGCEKAYNTLYRLKAHQRLHTGETFNCDKNGCQKFFTTFSDLKKHSRTHTGQRPYKCAHSGCGKAFTASHHLKTHARTHTGEKPYACNNEECGKAFTTQYSLKTHMHRHERKAANKDGSSHSNDQAQSNDQSHSNEHTGGDIEVRSQQVEKGHGEPMSRVSGTVVVQPVIMNTATCLTPACNPASESTAAATQTTLSQYLISPPSVTTGVAAETISVSDSAPNLLQAITEEDVQRLLARSPTEFIVTTPNADKATAAISTEIDSGEQLVTVDDTAIGMSQTDVSASLQDAATIEWNGDTLLNLAGLRLQASTDLVLTPTNQITAAVSCDPLVVSGNGTCAAEQIGDSWPLQVVCPPGGDAKNATLAQVVMQTSPLDYSQKLPGQQLVCCSAKDDSGTSQALFSELVASLGNTPKKEMETDISDAGSLSSTDTSQLLGFLDEGISLSEAQMRAALINDDDQSPMMSTKSVGVKHGDCCRCEILDFDS</sequence>
<dbReference type="Gene3D" id="3.30.160.60">
    <property type="entry name" value="Classic Zinc Finger"/>
    <property type="match status" value="6"/>
</dbReference>
<evidence type="ECO:0000256" key="3">
    <source>
        <dbReference type="ARBA" id="ARBA00022737"/>
    </source>
</evidence>
<dbReference type="InterPro" id="IPR013087">
    <property type="entry name" value="Znf_C2H2_type"/>
</dbReference>
<evidence type="ECO:0000256" key="7">
    <source>
        <dbReference type="PROSITE-ProRule" id="PRU00042"/>
    </source>
</evidence>
<feature type="compositionally biased region" description="Polar residues" evidence="8">
    <location>
        <begin position="293"/>
        <end position="305"/>
    </location>
</feature>
<dbReference type="FunFam" id="3.30.160.60:FF:000072">
    <property type="entry name" value="zinc finger protein 143 isoform X1"/>
    <property type="match status" value="1"/>
</dbReference>
<keyword evidence="6" id="KW-0539">Nucleus</keyword>
<evidence type="ECO:0000256" key="5">
    <source>
        <dbReference type="ARBA" id="ARBA00022833"/>
    </source>
</evidence>
<dbReference type="FunFam" id="3.30.160.60:FF:000349">
    <property type="entry name" value="metal regulatory transcription factor 1"/>
    <property type="match status" value="1"/>
</dbReference>
<feature type="domain" description="C2H2-type" evidence="9">
    <location>
        <begin position="198"/>
        <end position="227"/>
    </location>
</feature>
<feature type="region of interest" description="Disordered" evidence="8">
    <location>
        <begin position="1"/>
        <end position="21"/>
    </location>
</feature>
<dbReference type="FunFam" id="3.30.160.60:FF:001102">
    <property type="entry name" value="Transcription factor IIIA"/>
    <property type="match status" value="1"/>
</dbReference>
<keyword evidence="5" id="KW-0862">Zinc</keyword>
<dbReference type="GO" id="GO:0006357">
    <property type="term" value="P:regulation of transcription by RNA polymerase II"/>
    <property type="evidence" value="ECO:0007669"/>
    <property type="project" value="TreeGrafter"/>
</dbReference>
<dbReference type="GO" id="GO:0008270">
    <property type="term" value="F:zinc ion binding"/>
    <property type="evidence" value="ECO:0007669"/>
    <property type="project" value="UniProtKB-KW"/>
</dbReference>
<keyword evidence="2" id="KW-0479">Metal-binding</keyword>
<feature type="domain" description="C2H2-type" evidence="9">
    <location>
        <begin position="139"/>
        <end position="168"/>
    </location>
</feature>
<evidence type="ECO:0000259" key="9">
    <source>
        <dbReference type="PROSITE" id="PS50157"/>
    </source>
</evidence>
<evidence type="ECO:0000256" key="6">
    <source>
        <dbReference type="ARBA" id="ARBA00023242"/>
    </source>
</evidence>
<dbReference type="EMBL" id="JAODUO010000766">
    <property type="protein sequence ID" value="KAK2174924.1"/>
    <property type="molecule type" value="Genomic_DNA"/>
</dbReference>
<keyword evidence="11" id="KW-1185">Reference proteome</keyword>
<feature type="domain" description="C2H2-type" evidence="9">
    <location>
        <begin position="169"/>
        <end position="198"/>
    </location>
</feature>
<evidence type="ECO:0000256" key="1">
    <source>
        <dbReference type="ARBA" id="ARBA00004123"/>
    </source>
</evidence>
<dbReference type="SUPFAM" id="SSF57667">
    <property type="entry name" value="beta-beta-alpha zinc fingers"/>
    <property type="match status" value="4"/>
</dbReference>
<gene>
    <name evidence="10" type="ORF">NP493_767g01007</name>
</gene>
<evidence type="ECO:0000256" key="2">
    <source>
        <dbReference type="ARBA" id="ARBA00022723"/>
    </source>
</evidence>
<feature type="domain" description="C2H2-type" evidence="9">
    <location>
        <begin position="109"/>
        <end position="138"/>
    </location>
</feature>
<dbReference type="PANTHER" id="PTHR46179:SF25">
    <property type="entry name" value="METAL RESPONSE ELEMENT-BINDING TRANSCRIPTION FACTOR-1, ISOFORM C"/>
    <property type="match status" value="1"/>
</dbReference>
<evidence type="ECO:0000313" key="10">
    <source>
        <dbReference type="EMBL" id="KAK2174924.1"/>
    </source>
</evidence>
<dbReference type="PROSITE" id="PS00028">
    <property type="entry name" value="ZINC_FINGER_C2H2_1"/>
    <property type="match status" value="6"/>
</dbReference>
<dbReference type="Proteomes" id="UP001209878">
    <property type="component" value="Unassembled WGS sequence"/>
</dbReference>
<keyword evidence="3" id="KW-0677">Repeat</keyword>
<name>A0AAD9NPS2_RIDPI</name>